<dbReference type="OrthoDB" id="1491375at2"/>
<name>A0A9X0UIP6_VIBME</name>
<keyword evidence="6 10" id="KW-0812">Transmembrane</keyword>
<evidence type="ECO:0000256" key="9">
    <source>
        <dbReference type="ARBA" id="ARBA00023136"/>
    </source>
</evidence>
<dbReference type="InterPro" id="IPR001639">
    <property type="entry name" value="T2SS_protein-GspC"/>
</dbReference>
<evidence type="ECO:0000256" key="10">
    <source>
        <dbReference type="SAM" id="Phobius"/>
    </source>
</evidence>
<dbReference type="Gene3D" id="2.30.30.830">
    <property type="match status" value="1"/>
</dbReference>
<evidence type="ECO:0000256" key="4">
    <source>
        <dbReference type="ARBA" id="ARBA00022475"/>
    </source>
</evidence>
<dbReference type="Pfam" id="PF11356">
    <property type="entry name" value="T2SSC"/>
    <property type="match status" value="1"/>
</dbReference>
<reference evidence="12" key="1">
    <citation type="submission" date="2020-08" db="EMBL/GenBank/DDBJ databases">
        <title>Genome Sequencing and Pan-Genome Analysis of Migratory bird Vibrio Strains, Inner Mongolia.</title>
        <authorList>
            <person name="Zheng L."/>
        </authorList>
    </citation>
    <scope>NUCLEOTIDE SEQUENCE</scope>
    <source>
        <strain evidence="12">M13F</strain>
    </source>
</reference>
<evidence type="ECO:0000256" key="6">
    <source>
        <dbReference type="ARBA" id="ARBA00022692"/>
    </source>
</evidence>
<evidence type="ECO:0000256" key="2">
    <source>
        <dbReference type="ARBA" id="ARBA00007986"/>
    </source>
</evidence>
<evidence type="ECO:0000256" key="5">
    <source>
        <dbReference type="ARBA" id="ARBA00022519"/>
    </source>
</evidence>
<dbReference type="SUPFAM" id="SSF50156">
    <property type="entry name" value="PDZ domain-like"/>
    <property type="match status" value="1"/>
</dbReference>
<evidence type="ECO:0000313" key="13">
    <source>
        <dbReference type="Proteomes" id="UP000615796"/>
    </source>
</evidence>
<evidence type="ECO:0000313" key="12">
    <source>
        <dbReference type="EMBL" id="MBC5852617.1"/>
    </source>
</evidence>
<feature type="transmembrane region" description="Helical" evidence="10">
    <location>
        <begin position="21"/>
        <end position="45"/>
    </location>
</feature>
<keyword evidence="9 10" id="KW-0472">Membrane</keyword>
<dbReference type="RefSeq" id="WP_004394376.1">
    <property type="nucleotide sequence ID" value="NZ_CAWQOS010000023.1"/>
</dbReference>
<comment type="subcellular location">
    <subcellularLocation>
        <location evidence="1">Cell inner membrane</location>
    </subcellularLocation>
</comment>
<dbReference type="InterPro" id="IPR036034">
    <property type="entry name" value="PDZ_sf"/>
</dbReference>
<organism evidence="12 13">
    <name type="scientific">Vibrio metschnikovii</name>
    <dbReference type="NCBI Taxonomy" id="28172"/>
    <lineage>
        <taxon>Bacteria</taxon>
        <taxon>Pseudomonadati</taxon>
        <taxon>Pseudomonadota</taxon>
        <taxon>Gammaproteobacteria</taxon>
        <taxon>Vibrionales</taxon>
        <taxon>Vibrionaceae</taxon>
        <taxon>Vibrio</taxon>
    </lineage>
</organism>
<keyword evidence="3" id="KW-0813">Transport</keyword>
<evidence type="ECO:0000256" key="7">
    <source>
        <dbReference type="ARBA" id="ARBA00022927"/>
    </source>
</evidence>
<accession>A0A9X0UIP6</accession>
<dbReference type="NCBIfam" id="TIGR01713">
    <property type="entry name" value="typeII_sec_gspC"/>
    <property type="match status" value="1"/>
</dbReference>
<dbReference type="Proteomes" id="UP000615796">
    <property type="component" value="Unassembled WGS sequence"/>
</dbReference>
<gene>
    <name evidence="12" type="primary">gspC</name>
    <name evidence="12" type="ORF">H8Q88_17080</name>
</gene>
<feature type="domain" description="Type II secretion system protein GspC N-terminal" evidence="11">
    <location>
        <begin position="29"/>
        <end position="167"/>
    </location>
</feature>
<dbReference type="AlphaFoldDB" id="A0A9X0UIP6"/>
<dbReference type="InterPro" id="IPR024961">
    <property type="entry name" value="T2SS_GspC_N"/>
</dbReference>
<keyword evidence="8 10" id="KW-1133">Transmembrane helix</keyword>
<evidence type="ECO:0000256" key="3">
    <source>
        <dbReference type="ARBA" id="ARBA00022448"/>
    </source>
</evidence>
<dbReference type="GO" id="GO:0005886">
    <property type="term" value="C:plasma membrane"/>
    <property type="evidence" value="ECO:0007669"/>
    <property type="project" value="UniProtKB-SubCell"/>
</dbReference>
<evidence type="ECO:0000256" key="8">
    <source>
        <dbReference type="ARBA" id="ARBA00022989"/>
    </source>
</evidence>
<dbReference type="GeneID" id="79888933"/>
<comment type="caution">
    <text evidence="12">The sequence shown here is derived from an EMBL/GenBank/DDBJ whole genome shotgun (WGS) entry which is preliminary data.</text>
</comment>
<sequence length="294" mass="32177">MEFNQQTFSERMAQVLRWQNPLSLILTLTCLVFSAWIIGQLVWLLPKQESSIVPWVAKPISSQVATARTDIGPLQNSHLFGVYNPQAAPVVVAPVQVDAPPTRLNLTLVGVVASNELERSLAVIANRGQQATYGLNEQIEGTRVTLKAVLADRVIIDNAGRDETLMLEGLDYGKPSTNNVAQRTAPAAQAVVEDKLAAIRSAISQNPREVFQYVSLSQVKQDDQIVGYRVSAGRDPALFEAVGLQNGDIAVQLNGLDLTDPSAMTQVFESISDLTELNLTVERDGQQHDIYIQF</sequence>
<evidence type="ECO:0000259" key="11">
    <source>
        <dbReference type="Pfam" id="PF11356"/>
    </source>
</evidence>
<proteinExistence type="inferred from homology"/>
<dbReference type="GO" id="GO:0015628">
    <property type="term" value="P:protein secretion by the type II secretion system"/>
    <property type="evidence" value="ECO:0007669"/>
    <property type="project" value="InterPro"/>
</dbReference>
<dbReference type="EMBL" id="JACRUP010000016">
    <property type="protein sequence ID" value="MBC5852617.1"/>
    <property type="molecule type" value="Genomic_DNA"/>
</dbReference>
<dbReference type="Gene3D" id="2.30.42.10">
    <property type="match status" value="1"/>
</dbReference>
<evidence type="ECO:0000256" key="1">
    <source>
        <dbReference type="ARBA" id="ARBA00004533"/>
    </source>
</evidence>
<keyword evidence="7" id="KW-0653">Protein transport</keyword>
<keyword evidence="5" id="KW-0997">Cell inner membrane</keyword>
<keyword evidence="13" id="KW-1185">Reference proteome</keyword>
<keyword evidence="4" id="KW-1003">Cell membrane</keyword>
<dbReference type="GO" id="GO:0015627">
    <property type="term" value="C:type II protein secretion system complex"/>
    <property type="evidence" value="ECO:0007669"/>
    <property type="project" value="InterPro"/>
</dbReference>
<comment type="similarity">
    <text evidence="2">Belongs to the GSP C family.</text>
</comment>
<protein>
    <submittedName>
        <fullName evidence="12">Type II secretion system protein GspC</fullName>
    </submittedName>
</protein>